<name>A0A1Y5YE32_KIBAR</name>
<dbReference type="EMBL" id="FWXV01000030">
    <property type="protein sequence ID" value="SMD27592.1"/>
    <property type="molecule type" value="Genomic_DNA"/>
</dbReference>
<gene>
    <name evidence="1" type="ORF">SAMN05661093_11202</name>
</gene>
<organism evidence="1 2">
    <name type="scientific">Kibdelosporangium aridum</name>
    <dbReference type="NCBI Taxonomy" id="2030"/>
    <lineage>
        <taxon>Bacteria</taxon>
        <taxon>Bacillati</taxon>
        <taxon>Actinomycetota</taxon>
        <taxon>Actinomycetes</taxon>
        <taxon>Pseudonocardiales</taxon>
        <taxon>Pseudonocardiaceae</taxon>
        <taxon>Kibdelosporangium</taxon>
    </lineage>
</organism>
<dbReference type="AlphaFoldDB" id="A0A1Y5YE32"/>
<proteinExistence type="predicted"/>
<accession>A0A1Y5YE32</accession>
<reference evidence="1 2" key="1">
    <citation type="submission" date="2017-04" db="EMBL/GenBank/DDBJ databases">
        <authorList>
            <person name="Afonso C.L."/>
            <person name="Miller P.J."/>
            <person name="Scott M.A."/>
            <person name="Spackman E."/>
            <person name="Goraichik I."/>
            <person name="Dimitrov K.M."/>
            <person name="Suarez D.L."/>
            <person name="Swayne D.E."/>
        </authorList>
    </citation>
    <scope>NUCLEOTIDE SEQUENCE [LARGE SCALE GENOMIC DNA]</scope>
    <source>
        <strain evidence="1 2">DSM 43828</strain>
    </source>
</reference>
<protein>
    <submittedName>
        <fullName evidence="1">Uncharacterized protein</fullName>
    </submittedName>
</protein>
<sequence>MANAAAFYIRHISEKTSLLNRNLCFAICWLSVRAIVDIIPEKRGFRTVS</sequence>
<evidence type="ECO:0000313" key="2">
    <source>
        <dbReference type="Proteomes" id="UP000192674"/>
    </source>
</evidence>
<evidence type="ECO:0000313" key="1">
    <source>
        <dbReference type="EMBL" id="SMD27592.1"/>
    </source>
</evidence>
<dbReference type="Proteomes" id="UP000192674">
    <property type="component" value="Unassembled WGS sequence"/>
</dbReference>
<keyword evidence="2" id="KW-1185">Reference proteome</keyword>